<evidence type="ECO:0000313" key="5">
    <source>
        <dbReference type="EMBL" id="QIB36859.1"/>
    </source>
</evidence>
<sequence>MCDCPLSETELRVARWLADGKDCQDIALILDRSKMTVTRHIAAAYNKTGTHNMHGLVAFVLRKGWLE</sequence>
<keyword evidence="1" id="KW-0805">Transcription regulation</keyword>
<dbReference type="GO" id="GO:0006355">
    <property type="term" value="P:regulation of DNA-templated transcription"/>
    <property type="evidence" value="ECO:0007669"/>
    <property type="project" value="InterPro"/>
</dbReference>
<dbReference type="Proteomes" id="UP000464865">
    <property type="component" value="Chromosome M15-11"/>
</dbReference>
<protein>
    <submittedName>
        <fullName evidence="6">Helix-turn-helix transcriptional regulator</fullName>
    </submittedName>
</protein>
<reference evidence="6 8" key="1">
    <citation type="submission" date="2020-02" db="EMBL/GenBank/DDBJ databases">
        <title>Plant-Promoting Endophytic Bacterium Rhizobium oryzihabitans sp. nov., Isolated from the Root of Rice.</title>
        <authorList>
            <person name="zhao J."/>
            <person name="Zhang G."/>
        </authorList>
    </citation>
    <scope>NUCLEOTIDE SEQUENCE [LARGE SCALE GENOMIC DNA]</scope>
    <source>
        <strain evidence="6 8">M15</strain>
    </source>
</reference>
<evidence type="ECO:0000313" key="8">
    <source>
        <dbReference type="Proteomes" id="UP000464865"/>
    </source>
</evidence>
<dbReference type="Pfam" id="PF00196">
    <property type="entry name" value="GerE"/>
    <property type="match status" value="1"/>
</dbReference>
<keyword evidence="8" id="KW-1185">Reference proteome</keyword>
<dbReference type="Gene3D" id="1.10.10.10">
    <property type="entry name" value="Winged helix-like DNA-binding domain superfamily/Winged helix DNA-binding domain"/>
    <property type="match status" value="1"/>
</dbReference>
<dbReference type="KEGG" id="roy:G3A56_02140"/>
<evidence type="ECO:0000313" key="6">
    <source>
        <dbReference type="EMBL" id="QIB36941.1"/>
    </source>
</evidence>
<dbReference type="InterPro" id="IPR036388">
    <property type="entry name" value="WH-like_DNA-bd_sf"/>
</dbReference>
<dbReference type="PRINTS" id="PR00038">
    <property type="entry name" value="HTHLUXR"/>
</dbReference>
<dbReference type="AlphaFoldDB" id="A0A7L5BDN8"/>
<feature type="domain" description="HTH luxR-type" evidence="4">
    <location>
        <begin position="1"/>
        <end position="64"/>
    </location>
</feature>
<dbReference type="KEGG" id="roy:G3A56_16080"/>
<dbReference type="SMART" id="SM00421">
    <property type="entry name" value="HTH_LUXR"/>
    <property type="match status" value="1"/>
</dbReference>
<gene>
    <name evidence="5" type="ORF">G3A56_01645</name>
    <name evidence="6" type="ORF">G3A56_02140</name>
    <name evidence="7" type="ORF">G3A56_16080</name>
</gene>
<dbReference type="GO" id="GO:0003677">
    <property type="term" value="F:DNA binding"/>
    <property type="evidence" value="ECO:0007669"/>
    <property type="project" value="UniProtKB-KW"/>
</dbReference>
<dbReference type="InterPro" id="IPR000792">
    <property type="entry name" value="Tscrpt_reg_LuxR_C"/>
</dbReference>
<dbReference type="KEGG" id="roy:G3A56_01645"/>
<dbReference type="EMBL" id="CP048632">
    <property type="protein sequence ID" value="QIB36941.1"/>
    <property type="molecule type" value="Genomic_DNA"/>
</dbReference>
<evidence type="ECO:0000256" key="2">
    <source>
        <dbReference type="ARBA" id="ARBA00023125"/>
    </source>
</evidence>
<name>A0A7L5BDN8_9HYPH</name>
<evidence type="ECO:0000259" key="4">
    <source>
        <dbReference type="PROSITE" id="PS50043"/>
    </source>
</evidence>
<dbReference type="InterPro" id="IPR016032">
    <property type="entry name" value="Sig_transdc_resp-reg_C-effctor"/>
</dbReference>
<accession>A0A7L5BDN8</accession>
<dbReference type="RefSeq" id="WP_164056055.1">
    <property type="nucleotide sequence ID" value="NZ_CP048632.1"/>
</dbReference>
<evidence type="ECO:0000313" key="7">
    <source>
        <dbReference type="EMBL" id="QIB39332.1"/>
    </source>
</evidence>
<organism evidence="6 8">
    <name type="scientific">Rhizobium oryzihabitans</name>
    <dbReference type="NCBI Taxonomy" id="2267833"/>
    <lineage>
        <taxon>Bacteria</taxon>
        <taxon>Pseudomonadati</taxon>
        <taxon>Pseudomonadota</taxon>
        <taxon>Alphaproteobacteria</taxon>
        <taxon>Hyphomicrobiales</taxon>
        <taxon>Rhizobiaceae</taxon>
        <taxon>Rhizobium/Agrobacterium group</taxon>
        <taxon>Rhizobium</taxon>
    </lineage>
</organism>
<dbReference type="EMBL" id="CP048632">
    <property type="protein sequence ID" value="QIB39332.1"/>
    <property type="molecule type" value="Genomic_DNA"/>
</dbReference>
<dbReference type="EMBL" id="CP048632">
    <property type="protein sequence ID" value="QIB36859.1"/>
    <property type="molecule type" value="Genomic_DNA"/>
</dbReference>
<dbReference type="PANTHER" id="PTHR44688:SF16">
    <property type="entry name" value="DNA-BINDING TRANSCRIPTIONAL ACTIVATOR DEVR_DOSR"/>
    <property type="match status" value="1"/>
</dbReference>
<keyword evidence="2" id="KW-0238">DNA-binding</keyword>
<evidence type="ECO:0000256" key="1">
    <source>
        <dbReference type="ARBA" id="ARBA00023015"/>
    </source>
</evidence>
<dbReference type="CDD" id="cd06170">
    <property type="entry name" value="LuxR_C_like"/>
    <property type="match status" value="1"/>
</dbReference>
<evidence type="ECO:0000256" key="3">
    <source>
        <dbReference type="ARBA" id="ARBA00023163"/>
    </source>
</evidence>
<dbReference type="PROSITE" id="PS50043">
    <property type="entry name" value="HTH_LUXR_2"/>
    <property type="match status" value="1"/>
</dbReference>
<keyword evidence="3" id="KW-0804">Transcription</keyword>
<proteinExistence type="predicted"/>
<dbReference type="SUPFAM" id="SSF46894">
    <property type="entry name" value="C-terminal effector domain of the bipartite response regulators"/>
    <property type="match status" value="1"/>
</dbReference>
<dbReference type="PANTHER" id="PTHR44688">
    <property type="entry name" value="DNA-BINDING TRANSCRIPTIONAL ACTIVATOR DEVR_DOSR"/>
    <property type="match status" value="1"/>
</dbReference>